<keyword evidence="3" id="KW-1185">Reference proteome</keyword>
<dbReference type="EMBL" id="MU854959">
    <property type="protein sequence ID" value="KAK4031226.1"/>
    <property type="molecule type" value="Genomic_DNA"/>
</dbReference>
<reference evidence="3" key="1">
    <citation type="journal article" date="2023" name="Mol. Phylogenet. Evol.">
        <title>Genome-scale phylogeny and comparative genomics of the fungal order Sordariales.</title>
        <authorList>
            <person name="Hensen N."/>
            <person name="Bonometti L."/>
            <person name="Westerberg I."/>
            <person name="Brannstrom I.O."/>
            <person name="Guillou S."/>
            <person name="Cros-Aarteil S."/>
            <person name="Calhoun S."/>
            <person name="Haridas S."/>
            <person name="Kuo A."/>
            <person name="Mondo S."/>
            <person name="Pangilinan J."/>
            <person name="Riley R."/>
            <person name="LaButti K."/>
            <person name="Andreopoulos B."/>
            <person name="Lipzen A."/>
            <person name="Chen C."/>
            <person name="Yan M."/>
            <person name="Daum C."/>
            <person name="Ng V."/>
            <person name="Clum A."/>
            <person name="Steindorff A."/>
            <person name="Ohm R.A."/>
            <person name="Martin F."/>
            <person name="Silar P."/>
            <person name="Natvig D.O."/>
            <person name="Lalanne C."/>
            <person name="Gautier V."/>
            <person name="Ament-Velasquez S.L."/>
            <person name="Kruys A."/>
            <person name="Hutchinson M.I."/>
            <person name="Powell A.J."/>
            <person name="Barry K."/>
            <person name="Miller A.N."/>
            <person name="Grigoriev I.V."/>
            <person name="Debuchy R."/>
            <person name="Gladieux P."/>
            <person name="Hiltunen Thoren M."/>
            <person name="Johannesson H."/>
        </authorList>
    </citation>
    <scope>NUCLEOTIDE SEQUENCE [LARGE SCALE GENOMIC DNA]</scope>
    <source>
        <strain evidence="3">CBS 284.82</strain>
    </source>
</reference>
<organism evidence="2 3">
    <name type="scientific">Parachaetomium inaequale</name>
    <dbReference type="NCBI Taxonomy" id="2588326"/>
    <lineage>
        <taxon>Eukaryota</taxon>
        <taxon>Fungi</taxon>
        <taxon>Dikarya</taxon>
        <taxon>Ascomycota</taxon>
        <taxon>Pezizomycotina</taxon>
        <taxon>Sordariomycetes</taxon>
        <taxon>Sordariomycetidae</taxon>
        <taxon>Sordariales</taxon>
        <taxon>Chaetomiaceae</taxon>
        <taxon>Parachaetomium</taxon>
    </lineage>
</organism>
<dbReference type="AlphaFoldDB" id="A0AAN6SK16"/>
<comment type="caution">
    <text evidence="2">The sequence shown here is derived from an EMBL/GenBank/DDBJ whole genome shotgun (WGS) entry which is preliminary data.</text>
</comment>
<evidence type="ECO:0008006" key="4">
    <source>
        <dbReference type="Google" id="ProtNLM"/>
    </source>
</evidence>
<keyword evidence="1" id="KW-0175">Coiled coil</keyword>
<feature type="coiled-coil region" evidence="1">
    <location>
        <begin position="28"/>
        <end position="62"/>
    </location>
</feature>
<evidence type="ECO:0000256" key="1">
    <source>
        <dbReference type="SAM" id="Coils"/>
    </source>
</evidence>
<name>A0AAN6SK16_9PEZI</name>
<evidence type="ECO:0000313" key="2">
    <source>
        <dbReference type="EMBL" id="KAK4031226.1"/>
    </source>
</evidence>
<protein>
    <recommendedName>
        <fullName evidence="4">Fungal N-terminal domain-containing protein</fullName>
    </recommendedName>
</protein>
<evidence type="ECO:0000313" key="3">
    <source>
        <dbReference type="Proteomes" id="UP001303115"/>
    </source>
</evidence>
<proteinExistence type="predicted"/>
<sequence length="257" mass="27400">MSYSQEAIGAAASVVGLIGSTITLIQQVRNAQDRVKGASKTLDSLSKQLDSLNCSLPLLRDEKALQTAAVGTASAGYSGGRRRAEILLGCAGSRTTETARDLLVLQVSVAQVGVMGNLEEGFSVAFGMLMDTNKKVNAVLGTNLVLAKRLQNRELQQTAEGTIPLDTSDLELLRLVDPHHDTKPGRAEPGIGETLIYDNIAVGQARIMTGNVGVENWRKTAGRRTTIAKNKFGQDVRIMTGDQGGDAAKGFNESFWN</sequence>
<dbReference type="Proteomes" id="UP001303115">
    <property type="component" value="Unassembled WGS sequence"/>
</dbReference>
<gene>
    <name evidence="2" type="ORF">C8A01DRAFT_51610</name>
</gene>
<accession>A0AAN6SK16</accession>